<feature type="region of interest" description="Disordered" evidence="1">
    <location>
        <begin position="56"/>
        <end position="83"/>
    </location>
</feature>
<reference evidence="2 3" key="1">
    <citation type="submission" date="2021-07" db="EMBL/GenBank/DDBJ databases">
        <title>Paenibacillus radiodurans sp. nov., isolated from the southeastern edge of Tengger Desert.</title>
        <authorList>
            <person name="Zhang G."/>
        </authorList>
    </citation>
    <scope>NUCLEOTIDE SEQUENCE [LARGE SCALE GENOMIC DNA]</scope>
    <source>
        <strain evidence="2 3">DT7-4</strain>
    </source>
</reference>
<name>A0ABS7D2D9_9BACL</name>
<evidence type="ECO:0000256" key="1">
    <source>
        <dbReference type="SAM" id="MobiDB-lite"/>
    </source>
</evidence>
<proteinExistence type="predicted"/>
<gene>
    <name evidence="2" type="ORF">K0T92_04845</name>
</gene>
<evidence type="ECO:0000313" key="2">
    <source>
        <dbReference type="EMBL" id="MBW7474060.1"/>
    </source>
</evidence>
<evidence type="ECO:0000313" key="3">
    <source>
        <dbReference type="Proteomes" id="UP000812277"/>
    </source>
</evidence>
<organism evidence="2 3">
    <name type="scientific">Paenibacillus oenotherae</name>
    <dbReference type="NCBI Taxonomy" id="1435645"/>
    <lineage>
        <taxon>Bacteria</taxon>
        <taxon>Bacillati</taxon>
        <taxon>Bacillota</taxon>
        <taxon>Bacilli</taxon>
        <taxon>Bacillales</taxon>
        <taxon>Paenibacillaceae</taxon>
        <taxon>Paenibacillus</taxon>
    </lineage>
</organism>
<keyword evidence="3" id="KW-1185">Reference proteome</keyword>
<dbReference type="EMBL" id="JAHZIJ010000002">
    <property type="protein sequence ID" value="MBW7474060.1"/>
    <property type="molecule type" value="Genomic_DNA"/>
</dbReference>
<protein>
    <submittedName>
        <fullName evidence="2">Uncharacterized protein</fullName>
    </submittedName>
</protein>
<feature type="compositionally biased region" description="Basic and acidic residues" evidence="1">
    <location>
        <begin position="56"/>
        <end position="70"/>
    </location>
</feature>
<comment type="caution">
    <text evidence="2">The sequence shown here is derived from an EMBL/GenBank/DDBJ whole genome shotgun (WGS) entry which is preliminary data.</text>
</comment>
<dbReference type="RefSeq" id="WP_219871309.1">
    <property type="nucleotide sequence ID" value="NZ_JAHZIJ010000002.1"/>
</dbReference>
<dbReference type="Proteomes" id="UP000812277">
    <property type="component" value="Unassembled WGS sequence"/>
</dbReference>
<accession>A0ABS7D2D9</accession>
<sequence>MAYSTFYGIANTMEGKACIIHSLPSGRIQAEQAAREHCRKHGLSFQYILPDKRTLRQPEPRRTDWKERFASNRGSLAFGRKDR</sequence>